<dbReference type="Gene3D" id="3.30.420.280">
    <property type="match status" value="1"/>
</dbReference>
<feature type="domain" description="Phage terminase large subunit C-terminal" evidence="2">
    <location>
        <begin position="242"/>
        <end position="348"/>
    </location>
</feature>
<reference evidence="3" key="1">
    <citation type="journal article" date="2015" name="Nature">
        <title>Complex archaea that bridge the gap between prokaryotes and eukaryotes.</title>
        <authorList>
            <person name="Spang A."/>
            <person name="Saw J.H."/>
            <person name="Jorgensen S.L."/>
            <person name="Zaremba-Niedzwiedzka K."/>
            <person name="Martijn J."/>
            <person name="Lind A.E."/>
            <person name="van Eijk R."/>
            <person name="Schleper C."/>
            <person name="Guy L."/>
            <person name="Ettema T.J."/>
        </authorList>
    </citation>
    <scope>NUCLEOTIDE SEQUENCE</scope>
</reference>
<dbReference type="InterPro" id="IPR027417">
    <property type="entry name" value="P-loop_NTPase"/>
</dbReference>
<evidence type="ECO:0000256" key="1">
    <source>
        <dbReference type="SAM" id="MobiDB-lite"/>
    </source>
</evidence>
<feature type="compositionally biased region" description="Basic residues" evidence="1">
    <location>
        <begin position="387"/>
        <end position="400"/>
    </location>
</feature>
<organism evidence="3">
    <name type="scientific">marine sediment metagenome</name>
    <dbReference type="NCBI Taxonomy" id="412755"/>
    <lineage>
        <taxon>unclassified sequences</taxon>
        <taxon>metagenomes</taxon>
        <taxon>ecological metagenomes</taxon>
    </lineage>
</organism>
<evidence type="ECO:0000259" key="2">
    <source>
        <dbReference type="Pfam" id="PF17288"/>
    </source>
</evidence>
<dbReference type="InterPro" id="IPR035413">
    <property type="entry name" value="Terminase_L_C"/>
</dbReference>
<dbReference type="InterPro" id="IPR052380">
    <property type="entry name" value="Viral_DNA_packaging_terminase"/>
</dbReference>
<dbReference type="Pfam" id="PF17288">
    <property type="entry name" value="Terminase_3C"/>
    <property type="match status" value="1"/>
</dbReference>
<feature type="region of interest" description="Disordered" evidence="1">
    <location>
        <begin position="381"/>
        <end position="400"/>
    </location>
</feature>
<dbReference type="Gene3D" id="3.40.50.300">
    <property type="entry name" value="P-loop containing nucleotide triphosphate hydrolases"/>
    <property type="match status" value="1"/>
</dbReference>
<evidence type="ECO:0000313" key="3">
    <source>
        <dbReference type="EMBL" id="KKM99791.1"/>
    </source>
</evidence>
<protein>
    <recommendedName>
        <fullName evidence="2">Phage terminase large subunit C-terminal domain-containing protein</fullName>
    </recommendedName>
</protein>
<accession>A0A0F9MKG8</accession>
<sequence>MNVIVEGTQIKTTNVFKDIIKAWVEGKRRILLEGGTYSTKTWSTIQALMYIAEMAVDPLLISIVSESLPHLKQGAMKDFFDILGEPKENNPHFNMGSSTYSRSDWKGRIEFFGADSEGKALGPRRDILFINQGEHIRWETARHLDTRTEIFTIVDWNPISEFWVHEHWRNDPRNAYNHSTYQDAKGVISQDKIDDIESYRDTDPNYWRVFGLGLIGKIEGLVHPFFKQVEELPDGEVVYGLDFGFSVDPTVLTKNVIVGDKLYSQELIYETGLTNDAIARKMDLLGVRKNHDEIFADSAEPKSIQEIYEKGFNIKPCEKGPGSVEYGIQKVNQYEQYWTEGSLNCIKDQYNFSYILDKDGKLTDKTTHRWSHGMDSRRYAVSSQIGHRPKRKVNMPRWRL</sequence>
<comment type="caution">
    <text evidence="3">The sequence shown here is derived from an EMBL/GenBank/DDBJ whole genome shotgun (WGS) entry which is preliminary data.</text>
</comment>
<dbReference type="EMBL" id="LAZR01005457">
    <property type="protein sequence ID" value="KKM99791.1"/>
    <property type="molecule type" value="Genomic_DNA"/>
</dbReference>
<dbReference type="PANTHER" id="PTHR39184">
    <property type="match status" value="1"/>
</dbReference>
<dbReference type="AlphaFoldDB" id="A0A0F9MKG8"/>
<gene>
    <name evidence="3" type="ORF">LCGC14_1144410</name>
</gene>
<dbReference type="PANTHER" id="PTHR39184:SF1">
    <property type="entry name" value="PBSX PHAGE TERMINASE LARGE SUBUNIT"/>
    <property type="match status" value="1"/>
</dbReference>
<name>A0A0F9MKG8_9ZZZZ</name>
<proteinExistence type="predicted"/>